<protein>
    <submittedName>
        <fullName evidence="3">Uncharacterized protein</fullName>
    </submittedName>
</protein>
<dbReference type="Proteomes" id="UP000765509">
    <property type="component" value="Unassembled WGS sequence"/>
</dbReference>
<feature type="coiled-coil region" evidence="1">
    <location>
        <begin position="267"/>
        <end position="330"/>
    </location>
</feature>
<evidence type="ECO:0000313" key="3">
    <source>
        <dbReference type="EMBL" id="MBW0536850.1"/>
    </source>
</evidence>
<dbReference type="AlphaFoldDB" id="A0A9Q3F8Y9"/>
<organism evidence="3 4">
    <name type="scientific">Austropuccinia psidii MF-1</name>
    <dbReference type="NCBI Taxonomy" id="1389203"/>
    <lineage>
        <taxon>Eukaryota</taxon>
        <taxon>Fungi</taxon>
        <taxon>Dikarya</taxon>
        <taxon>Basidiomycota</taxon>
        <taxon>Pucciniomycotina</taxon>
        <taxon>Pucciniomycetes</taxon>
        <taxon>Pucciniales</taxon>
        <taxon>Sphaerophragmiaceae</taxon>
        <taxon>Austropuccinia</taxon>
    </lineage>
</organism>
<feature type="region of interest" description="Disordered" evidence="2">
    <location>
        <begin position="72"/>
        <end position="91"/>
    </location>
</feature>
<gene>
    <name evidence="3" type="ORF">O181_076565</name>
</gene>
<comment type="caution">
    <text evidence="3">The sequence shown here is derived from an EMBL/GenBank/DDBJ whole genome shotgun (WGS) entry which is preliminary data.</text>
</comment>
<accession>A0A9Q3F8Y9</accession>
<reference evidence="3" key="1">
    <citation type="submission" date="2021-03" db="EMBL/GenBank/DDBJ databases">
        <title>Draft genome sequence of rust myrtle Austropuccinia psidii MF-1, a brazilian biotype.</title>
        <authorList>
            <person name="Quecine M.C."/>
            <person name="Pachon D.M.R."/>
            <person name="Bonatelli M.L."/>
            <person name="Correr F.H."/>
            <person name="Franceschini L.M."/>
            <person name="Leite T.F."/>
            <person name="Margarido G.R.A."/>
            <person name="Almeida C.A."/>
            <person name="Ferrarezi J.A."/>
            <person name="Labate C.A."/>
        </authorList>
    </citation>
    <scope>NUCLEOTIDE SEQUENCE</scope>
    <source>
        <strain evidence="3">MF-1</strain>
    </source>
</reference>
<evidence type="ECO:0000256" key="2">
    <source>
        <dbReference type="SAM" id="MobiDB-lite"/>
    </source>
</evidence>
<name>A0A9Q3F8Y9_9BASI</name>
<evidence type="ECO:0000256" key="1">
    <source>
        <dbReference type="SAM" id="Coils"/>
    </source>
</evidence>
<evidence type="ECO:0000313" key="4">
    <source>
        <dbReference type="Proteomes" id="UP000765509"/>
    </source>
</evidence>
<feature type="compositionally biased region" description="Polar residues" evidence="2">
    <location>
        <begin position="99"/>
        <end position="108"/>
    </location>
</feature>
<feature type="compositionally biased region" description="Basic and acidic residues" evidence="2">
    <location>
        <begin position="109"/>
        <end position="132"/>
    </location>
</feature>
<feature type="region of interest" description="Disordered" evidence="2">
    <location>
        <begin position="1"/>
        <end position="20"/>
    </location>
</feature>
<sequence>MSDSIRYKSHSEGSNRHLNEPVQAVLHSVQGQGLGNVVTNKPRSDELLAHPQKIPQRGRNSEILQWMEPTIIQTSNQKDQGIPYQKEEGNQGRRLSSFYQQAPSQPTSPRREEEQEKELEKTIFPKLQDSKNPKQCHGQSLQHGQNLDGIKGQAGTKNETTSFHKEITLSPDVINTLTAIANSISPLREIKNSLLSLQKINNNLSSSTKIVVKNNKEVDKIKFIVENNKPKVLIDNNQKLIQGQKEFYEYLKDIKDKTLTVKNDVSIDNLKVKLNKLSISVERFEEKTSSHQKLLLDHVEKSDEAGMNLKDDIKSQMRLTSEKMDKMNEDNLNIPRLSTPFPHIRSLVKPKEEITTPLIKDLNHQDNNQVLMKE</sequence>
<feature type="region of interest" description="Disordered" evidence="2">
    <location>
        <begin position="29"/>
        <end position="60"/>
    </location>
</feature>
<keyword evidence="1" id="KW-0175">Coiled coil</keyword>
<keyword evidence="4" id="KW-1185">Reference proteome</keyword>
<feature type="region of interest" description="Disordered" evidence="2">
    <location>
        <begin position="99"/>
        <end position="157"/>
    </location>
</feature>
<dbReference type="EMBL" id="AVOT02041503">
    <property type="protein sequence ID" value="MBW0536850.1"/>
    <property type="molecule type" value="Genomic_DNA"/>
</dbReference>
<feature type="compositionally biased region" description="Basic and acidic residues" evidence="2">
    <location>
        <begin position="1"/>
        <end position="19"/>
    </location>
</feature>
<proteinExistence type="predicted"/>